<keyword evidence="1" id="KW-1133">Transmembrane helix</keyword>
<gene>
    <name evidence="2" type="ORF">RBATCC27255_01457</name>
</gene>
<dbReference type="RefSeq" id="WP_101029409.1">
    <property type="nucleotide sequence ID" value="NZ_CABMMZ010000069.1"/>
</dbReference>
<dbReference type="AlphaFoldDB" id="A0A2N0UL29"/>
<sequence>MKTNKILKVTGIMQSVLIGILLLFAICIEVMSRMNFYTYDYSLNFDYSSFWAIHGDYPVLFIFNTLFTTFASFSSLLENYILYVIFEIMDIASLVLPVYLVYKSIRSKSTMANGLIIISSAVTFMIMVAYGVYTLLDIISGAETFNIYSIIFIFIILIKVTLCIVSQLRIKAINNAVE</sequence>
<evidence type="ECO:0000313" key="2">
    <source>
        <dbReference type="EMBL" id="PKD27693.1"/>
    </source>
</evidence>
<accession>A0A2N0UL29</accession>
<keyword evidence="3" id="KW-1185">Reference proteome</keyword>
<evidence type="ECO:0000256" key="1">
    <source>
        <dbReference type="SAM" id="Phobius"/>
    </source>
</evidence>
<reference evidence="2" key="1">
    <citation type="journal article" date="2018" name="Environ. Microbiol.">
        <title>Sporulation capability and amylosome conservation among diverse human colonic and rumen isolates of the keystone starch-degrader Ruminococcus bromii.</title>
        <authorList>
            <person name="Mukhopadhya I."/>
            <person name="Morais S."/>
            <person name="Laverde-Gomez J."/>
            <person name="Sheridan P.O."/>
            <person name="Walker A.W."/>
            <person name="Kelly W."/>
            <person name="Klieve A.V."/>
            <person name="Ouwerkerk D."/>
            <person name="Duncan S.H."/>
            <person name="Louis P."/>
            <person name="Koropatkin N."/>
            <person name="Cockburn D."/>
            <person name="Kibler R."/>
            <person name="Cooper P.J."/>
            <person name="Sandoval C."/>
            <person name="Crost E."/>
            <person name="Juge N."/>
            <person name="Bayer E.A."/>
            <person name="Flint H.J."/>
        </authorList>
    </citation>
    <scope>NUCLEOTIDE SEQUENCE [LARGE SCALE GENOMIC DNA]</scope>
    <source>
        <strain evidence="2">ATCC 27255</strain>
    </source>
</reference>
<evidence type="ECO:0000313" key="3">
    <source>
        <dbReference type="Proteomes" id="UP000233425"/>
    </source>
</evidence>
<dbReference type="EMBL" id="NNSR01000069">
    <property type="protein sequence ID" value="PKD27693.1"/>
    <property type="molecule type" value="Genomic_DNA"/>
</dbReference>
<proteinExistence type="predicted"/>
<feature type="transmembrane region" description="Helical" evidence="1">
    <location>
        <begin position="80"/>
        <end position="102"/>
    </location>
</feature>
<organism evidence="2 3">
    <name type="scientific">Ruminococcus bromii</name>
    <dbReference type="NCBI Taxonomy" id="40518"/>
    <lineage>
        <taxon>Bacteria</taxon>
        <taxon>Bacillati</taxon>
        <taxon>Bacillota</taxon>
        <taxon>Clostridia</taxon>
        <taxon>Eubacteriales</taxon>
        <taxon>Oscillospiraceae</taxon>
        <taxon>Ruminococcus</taxon>
    </lineage>
</organism>
<feature type="transmembrane region" description="Helical" evidence="1">
    <location>
        <begin position="12"/>
        <end position="31"/>
    </location>
</feature>
<keyword evidence="1" id="KW-0812">Transmembrane</keyword>
<comment type="caution">
    <text evidence="2">The sequence shown here is derived from an EMBL/GenBank/DDBJ whole genome shotgun (WGS) entry which is preliminary data.</text>
</comment>
<keyword evidence="1" id="KW-0472">Membrane</keyword>
<feature type="transmembrane region" description="Helical" evidence="1">
    <location>
        <begin position="51"/>
        <end position="74"/>
    </location>
</feature>
<name>A0A2N0UL29_9FIRM</name>
<dbReference type="Proteomes" id="UP000233425">
    <property type="component" value="Unassembled WGS sequence"/>
</dbReference>
<feature type="transmembrane region" description="Helical" evidence="1">
    <location>
        <begin position="145"/>
        <end position="165"/>
    </location>
</feature>
<feature type="transmembrane region" description="Helical" evidence="1">
    <location>
        <begin position="114"/>
        <end position="133"/>
    </location>
</feature>
<protein>
    <submittedName>
        <fullName evidence="2">Uncharacterized protein</fullName>
    </submittedName>
</protein>